<feature type="chain" id="PRO_5046415308" description="Bacterial Ig domain-containing protein" evidence="1">
    <location>
        <begin position="20"/>
        <end position="134"/>
    </location>
</feature>
<evidence type="ECO:0000256" key="1">
    <source>
        <dbReference type="SAM" id="SignalP"/>
    </source>
</evidence>
<dbReference type="PROSITE" id="PS50194">
    <property type="entry name" value="FILAMIN_REPEAT"/>
    <property type="match status" value="1"/>
</dbReference>
<keyword evidence="1" id="KW-0732">Signal</keyword>
<dbReference type="InterPro" id="IPR017868">
    <property type="entry name" value="Filamin/ABP280_repeat-like"/>
</dbReference>
<accession>A0ABP9PIW4</accession>
<comment type="caution">
    <text evidence="2">The sequence shown here is derived from an EMBL/GenBank/DDBJ whole genome shotgun (WGS) entry which is preliminary data.</text>
</comment>
<name>A0ABP9PIW4_9ACTN</name>
<dbReference type="Proteomes" id="UP001500221">
    <property type="component" value="Unassembled WGS sequence"/>
</dbReference>
<feature type="signal peptide" evidence="1">
    <location>
        <begin position="1"/>
        <end position="19"/>
    </location>
</feature>
<sequence>MTARRPYALLAATAATAVAATALTVSGAALDASHAAEQASASRIAVATSDATVRSGEQFVLSGRLSQAGVVRVGSLGSDGWQPVSGAVVHTRRDGTYSVRVILSRTGERVLRVTGDPDAAGVANSRARVTVTVR</sequence>
<proteinExistence type="predicted"/>
<organism evidence="2 3">
    <name type="scientific">Nocardioides marinquilinus</name>
    <dbReference type="NCBI Taxonomy" id="1210400"/>
    <lineage>
        <taxon>Bacteria</taxon>
        <taxon>Bacillati</taxon>
        <taxon>Actinomycetota</taxon>
        <taxon>Actinomycetes</taxon>
        <taxon>Propionibacteriales</taxon>
        <taxon>Nocardioidaceae</taxon>
        <taxon>Nocardioides</taxon>
    </lineage>
</organism>
<keyword evidence="3" id="KW-1185">Reference proteome</keyword>
<evidence type="ECO:0000313" key="3">
    <source>
        <dbReference type="Proteomes" id="UP001500221"/>
    </source>
</evidence>
<gene>
    <name evidence="2" type="ORF">GCM10023340_19640</name>
</gene>
<dbReference type="EMBL" id="BAABKG010000002">
    <property type="protein sequence ID" value="GAA5147344.1"/>
    <property type="molecule type" value="Genomic_DNA"/>
</dbReference>
<evidence type="ECO:0000313" key="2">
    <source>
        <dbReference type="EMBL" id="GAA5147344.1"/>
    </source>
</evidence>
<dbReference type="RefSeq" id="WP_345457640.1">
    <property type="nucleotide sequence ID" value="NZ_BAABKG010000002.1"/>
</dbReference>
<protein>
    <recommendedName>
        <fullName evidence="4">Bacterial Ig domain-containing protein</fullName>
    </recommendedName>
</protein>
<reference evidence="3" key="1">
    <citation type="journal article" date="2019" name="Int. J. Syst. Evol. Microbiol.">
        <title>The Global Catalogue of Microorganisms (GCM) 10K type strain sequencing project: providing services to taxonomists for standard genome sequencing and annotation.</title>
        <authorList>
            <consortium name="The Broad Institute Genomics Platform"/>
            <consortium name="The Broad Institute Genome Sequencing Center for Infectious Disease"/>
            <person name="Wu L."/>
            <person name="Ma J."/>
        </authorList>
    </citation>
    <scope>NUCLEOTIDE SEQUENCE [LARGE SCALE GENOMIC DNA]</scope>
    <source>
        <strain evidence="3">JCM 18459</strain>
    </source>
</reference>
<evidence type="ECO:0008006" key="4">
    <source>
        <dbReference type="Google" id="ProtNLM"/>
    </source>
</evidence>